<protein>
    <recommendedName>
        <fullName evidence="2">Single-stranded-DNA-specific exonuclease RecJ</fullName>
    </recommendedName>
</protein>
<dbReference type="InterPro" id="IPR003156">
    <property type="entry name" value="DHHA1_dom"/>
</dbReference>
<feature type="domain" description="RecJ OB" evidence="9">
    <location>
        <begin position="466"/>
        <end position="569"/>
    </location>
</feature>
<evidence type="ECO:0000256" key="1">
    <source>
        <dbReference type="ARBA" id="ARBA00005915"/>
    </source>
</evidence>
<feature type="domain" description="DHHA1" evidence="8">
    <location>
        <begin position="357"/>
        <end position="451"/>
    </location>
</feature>
<dbReference type="InterPro" id="IPR004610">
    <property type="entry name" value="RecJ"/>
</dbReference>
<evidence type="ECO:0000256" key="3">
    <source>
        <dbReference type="ARBA" id="ARBA00022722"/>
    </source>
</evidence>
<proteinExistence type="inferred from homology"/>
<name>A0A9X1Z4Y5_9GAMM</name>
<dbReference type="Pfam" id="PF02272">
    <property type="entry name" value="DHHA1"/>
    <property type="match status" value="1"/>
</dbReference>
<dbReference type="GO" id="GO:0008409">
    <property type="term" value="F:5'-3' exonuclease activity"/>
    <property type="evidence" value="ECO:0007669"/>
    <property type="project" value="InterPro"/>
</dbReference>
<dbReference type="SUPFAM" id="SSF64182">
    <property type="entry name" value="DHH phosphoesterases"/>
    <property type="match status" value="1"/>
</dbReference>
<keyword evidence="4" id="KW-0378">Hydrolase</keyword>
<dbReference type="EMBL" id="JAKILJ010000019">
    <property type="protein sequence ID" value="MCL1105528.1"/>
    <property type="molecule type" value="Genomic_DNA"/>
</dbReference>
<dbReference type="PANTHER" id="PTHR30255">
    <property type="entry name" value="SINGLE-STRANDED-DNA-SPECIFIC EXONUCLEASE RECJ"/>
    <property type="match status" value="1"/>
</dbReference>
<evidence type="ECO:0000256" key="5">
    <source>
        <dbReference type="ARBA" id="ARBA00022839"/>
    </source>
</evidence>
<dbReference type="NCBIfam" id="TIGR00644">
    <property type="entry name" value="recJ"/>
    <property type="match status" value="1"/>
</dbReference>
<dbReference type="Pfam" id="PF01368">
    <property type="entry name" value="DHH"/>
    <property type="match status" value="1"/>
</dbReference>
<dbReference type="InterPro" id="IPR001667">
    <property type="entry name" value="DDH_dom"/>
</dbReference>
<dbReference type="Gene3D" id="3.10.310.30">
    <property type="match status" value="1"/>
</dbReference>
<feature type="coiled-coil region" evidence="6">
    <location>
        <begin position="312"/>
        <end position="339"/>
    </location>
</feature>
<evidence type="ECO:0000313" key="11">
    <source>
        <dbReference type="Proteomes" id="UP001139408"/>
    </source>
</evidence>
<dbReference type="GO" id="GO:0006281">
    <property type="term" value="P:DNA repair"/>
    <property type="evidence" value="ECO:0007669"/>
    <property type="project" value="InterPro"/>
</dbReference>
<comment type="caution">
    <text evidence="10">The sequence shown here is derived from an EMBL/GenBank/DDBJ whole genome shotgun (WGS) entry which is preliminary data.</text>
</comment>
<dbReference type="PANTHER" id="PTHR30255:SF2">
    <property type="entry name" value="SINGLE-STRANDED-DNA-SPECIFIC EXONUCLEASE RECJ"/>
    <property type="match status" value="1"/>
</dbReference>
<evidence type="ECO:0000259" key="9">
    <source>
        <dbReference type="Pfam" id="PF17768"/>
    </source>
</evidence>
<dbReference type="Proteomes" id="UP001139408">
    <property type="component" value="Unassembled WGS sequence"/>
</dbReference>
<evidence type="ECO:0000259" key="8">
    <source>
        <dbReference type="Pfam" id="PF02272"/>
    </source>
</evidence>
<dbReference type="Gene3D" id="3.90.1640.30">
    <property type="match status" value="1"/>
</dbReference>
<organism evidence="10 11">
    <name type="scientific">Shewanella algicola</name>
    <dbReference type="NCBI Taxonomy" id="640633"/>
    <lineage>
        <taxon>Bacteria</taxon>
        <taxon>Pseudomonadati</taxon>
        <taxon>Pseudomonadota</taxon>
        <taxon>Gammaproteobacteria</taxon>
        <taxon>Alteromonadales</taxon>
        <taxon>Shewanellaceae</taxon>
        <taxon>Shewanella</taxon>
    </lineage>
</organism>
<dbReference type="FunFam" id="3.90.1640.30:FF:000001">
    <property type="entry name" value="Single-stranded-DNA-specific exonuclease RecJ"/>
    <property type="match status" value="1"/>
</dbReference>
<accession>A0A9X1Z4Y5</accession>
<keyword evidence="5 10" id="KW-0269">Exonuclease</keyword>
<feature type="domain" description="DDH" evidence="7">
    <location>
        <begin position="70"/>
        <end position="230"/>
    </location>
</feature>
<dbReference type="GO" id="GO:0006310">
    <property type="term" value="P:DNA recombination"/>
    <property type="evidence" value="ECO:0007669"/>
    <property type="project" value="InterPro"/>
</dbReference>
<comment type="similarity">
    <text evidence="1">Belongs to the RecJ family.</text>
</comment>
<evidence type="ECO:0000259" key="7">
    <source>
        <dbReference type="Pfam" id="PF01368"/>
    </source>
</evidence>
<dbReference type="RefSeq" id="WP_188925062.1">
    <property type="nucleotide sequence ID" value="NZ_BMQI01000018.1"/>
</dbReference>
<evidence type="ECO:0000256" key="6">
    <source>
        <dbReference type="SAM" id="Coils"/>
    </source>
</evidence>
<keyword evidence="6" id="KW-0175">Coiled coil</keyword>
<keyword evidence="11" id="KW-1185">Reference proteome</keyword>
<keyword evidence="3" id="KW-0540">Nuclease</keyword>
<gene>
    <name evidence="10" type="primary">recJ</name>
    <name evidence="10" type="ORF">L2749_09695</name>
</gene>
<dbReference type="GO" id="GO:0003676">
    <property type="term" value="F:nucleic acid binding"/>
    <property type="evidence" value="ECO:0007669"/>
    <property type="project" value="InterPro"/>
</dbReference>
<dbReference type="Pfam" id="PF17768">
    <property type="entry name" value="RecJ_OB"/>
    <property type="match status" value="1"/>
</dbReference>
<dbReference type="InterPro" id="IPR041122">
    <property type="entry name" value="RecJ_OB"/>
</dbReference>
<evidence type="ECO:0000256" key="4">
    <source>
        <dbReference type="ARBA" id="ARBA00022801"/>
    </source>
</evidence>
<dbReference type="InterPro" id="IPR051673">
    <property type="entry name" value="SSDNA_exonuclease_RecJ"/>
</dbReference>
<evidence type="ECO:0000313" key="10">
    <source>
        <dbReference type="EMBL" id="MCL1105528.1"/>
    </source>
</evidence>
<dbReference type="AlphaFoldDB" id="A0A9X1Z4Y5"/>
<dbReference type="InterPro" id="IPR038763">
    <property type="entry name" value="DHH_sf"/>
</dbReference>
<evidence type="ECO:0000256" key="2">
    <source>
        <dbReference type="ARBA" id="ARBA00019841"/>
    </source>
</evidence>
<sequence length="574" mass="63104">MSHKIVRRPQVDDSHLPTSLPPFLKQLYARRGVTETDCELVLTKLLRPETMKGLSEAAVLIADAMAAEKSILIVGDFDADGATSTSVCMLALKMMGAHKVDYLIPNRFDYGYGLSPEIVAVAYSKSADVLITVDNGISSIEGVAAAKLLGMQVVVTDHHLPGQSLPNADVIVNPNQPACEFASKSIAGVGVAFYLMSALRAELRQRDWYKQHHINEPNLGTLLDIVALGTVADVVSLDANNRILVNAGLKRVRSGRCRVGITALLEVAKRSPEKMVAADFGFAVGPRLNAAGRLDEMALGVETLLCDDMMRARRMAAELDGLNQERRELETGMQQEALKSLQQLSLNEDDLPWGIAIFQEDWHQGVIGILASRIKDRYHRPVIAFAYAGEGEIKGSARSIKGLHMRDLLERINSLHPGMITKFGGHAMAAGLSLKADTFEQFKHAYDNAVRDILEYEQLTGELLSDGELPTELISLDTALTLRNAGPWGQSFEEPLFDGVFRVVQQRIVGEKHLKLLLETPCGTLMLDGIAFNIDLAIWPDATIQQARIVYKLDVNEFRGNQTVQLMVDYIEPL</sequence>
<reference evidence="10" key="1">
    <citation type="submission" date="2022-01" db="EMBL/GenBank/DDBJ databases">
        <title>Whole genome-based taxonomy of the Shewanellaceae.</title>
        <authorList>
            <person name="Martin-Rodriguez A.J."/>
        </authorList>
    </citation>
    <scope>NUCLEOTIDE SEQUENCE</scope>
    <source>
        <strain evidence="10">DSM 23803</strain>
    </source>
</reference>